<proteinExistence type="predicted"/>
<evidence type="ECO:0000313" key="2">
    <source>
        <dbReference type="EMBL" id="MDQ0321095.1"/>
    </source>
</evidence>
<evidence type="ECO:0000313" key="3">
    <source>
        <dbReference type="Proteomes" id="UP001230207"/>
    </source>
</evidence>
<evidence type="ECO:0000256" key="1">
    <source>
        <dbReference type="SAM" id="Phobius"/>
    </source>
</evidence>
<gene>
    <name evidence="2" type="ORF">QO002_003233</name>
</gene>
<feature type="transmembrane region" description="Helical" evidence="1">
    <location>
        <begin position="26"/>
        <end position="46"/>
    </location>
</feature>
<keyword evidence="3" id="KW-1185">Reference proteome</keyword>
<sequence length="47" mass="5166">MKETANHAIDIGGMPPAMERWTVRRCAFVVLGLSALFWLAVAVFAFA</sequence>
<reference evidence="2 3" key="1">
    <citation type="submission" date="2023-07" db="EMBL/GenBank/DDBJ databases">
        <title>Genomic Encyclopedia of Type Strains, Phase IV (KMG-IV): sequencing the most valuable type-strain genomes for metagenomic binning, comparative biology and taxonomic classification.</title>
        <authorList>
            <person name="Goeker M."/>
        </authorList>
    </citation>
    <scope>NUCLEOTIDE SEQUENCE [LARGE SCALE GENOMIC DNA]</scope>
    <source>
        <strain evidence="2 3">DSM 1112</strain>
    </source>
</reference>
<protein>
    <recommendedName>
        <fullName evidence="4">YmiA family membrane protein</fullName>
    </recommendedName>
</protein>
<keyword evidence="1" id="KW-0812">Transmembrane</keyword>
<name>A0ABU0BUG5_9HYPH</name>
<accession>A0ABU0BUG5</accession>
<dbReference type="RefSeq" id="WP_307231423.1">
    <property type="nucleotide sequence ID" value="NZ_JAUSVF010000001.1"/>
</dbReference>
<comment type="caution">
    <text evidence="2">The sequence shown here is derived from an EMBL/GenBank/DDBJ whole genome shotgun (WGS) entry which is preliminary data.</text>
</comment>
<dbReference type="EMBL" id="JAUSVF010000001">
    <property type="protein sequence ID" value="MDQ0321095.1"/>
    <property type="molecule type" value="Genomic_DNA"/>
</dbReference>
<evidence type="ECO:0008006" key="4">
    <source>
        <dbReference type="Google" id="ProtNLM"/>
    </source>
</evidence>
<dbReference type="Proteomes" id="UP001230207">
    <property type="component" value="Unassembled WGS sequence"/>
</dbReference>
<keyword evidence="1" id="KW-0472">Membrane</keyword>
<organism evidence="2 3">
    <name type="scientific">Pararhizobium capsulatum DSM 1112</name>
    <dbReference type="NCBI Taxonomy" id="1121113"/>
    <lineage>
        <taxon>Bacteria</taxon>
        <taxon>Pseudomonadati</taxon>
        <taxon>Pseudomonadota</taxon>
        <taxon>Alphaproteobacteria</taxon>
        <taxon>Hyphomicrobiales</taxon>
        <taxon>Rhizobiaceae</taxon>
        <taxon>Rhizobium/Agrobacterium group</taxon>
        <taxon>Pararhizobium</taxon>
    </lineage>
</organism>
<keyword evidence="1" id="KW-1133">Transmembrane helix</keyword>